<comment type="caution">
    <text evidence="1">The sequence shown here is derived from an EMBL/GenBank/DDBJ whole genome shotgun (WGS) entry which is preliminary data.</text>
</comment>
<evidence type="ECO:0000313" key="1">
    <source>
        <dbReference type="EMBL" id="CAG8562570.1"/>
    </source>
</evidence>
<name>A0A9N9BG28_9GLOM</name>
<dbReference type="PANTHER" id="PTHR31511:SF12">
    <property type="entry name" value="RHO TERMINATION FACTOR N-TERMINAL DOMAIN-CONTAINING PROTEIN"/>
    <property type="match status" value="1"/>
</dbReference>
<keyword evidence="2" id="KW-1185">Reference proteome</keyword>
<accession>A0A9N9BG28</accession>
<dbReference type="PANTHER" id="PTHR31511">
    <property type="entry name" value="PROTEIN CBG23764"/>
    <property type="match status" value="1"/>
</dbReference>
<proteinExistence type="predicted"/>
<organism evidence="1 2">
    <name type="scientific">Racocetra fulgida</name>
    <dbReference type="NCBI Taxonomy" id="60492"/>
    <lineage>
        <taxon>Eukaryota</taxon>
        <taxon>Fungi</taxon>
        <taxon>Fungi incertae sedis</taxon>
        <taxon>Mucoromycota</taxon>
        <taxon>Glomeromycotina</taxon>
        <taxon>Glomeromycetes</taxon>
        <taxon>Diversisporales</taxon>
        <taxon>Gigasporaceae</taxon>
        <taxon>Racocetra</taxon>
    </lineage>
</organism>
<protein>
    <submittedName>
        <fullName evidence="1">13586_t:CDS:1</fullName>
    </submittedName>
</protein>
<sequence>MPRSLNSHISNLEAESCKEERFSITKEHGPKGSDDLVFHKASFPYDWFNTSEKIDATSLLPIEAFDSILNKSKYSEKESFDIIIFRDYYNFYLNLDILLLADCLEGFRKLMKSKFGLDIAHYVSLLSFAEDALYKTTEQEIKLFIDDNMYLFCKKGIQEGISMISDNAEKDYILEVDLDYPYKLHKAHTSYPLASENIKISKEEISKREQKIINDLKYYTKTKKLISNLNNKKKYIVHYRALQFYIKQEMVLIKFTKL</sequence>
<dbReference type="OrthoDB" id="2419244at2759"/>
<gene>
    <name evidence="1" type="ORF">RFULGI_LOCUS5126</name>
</gene>
<evidence type="ECO:0000313" key="2">
    <source>
        <dbReference type="Proteomes" id="UP000789396"/>
    </source>
</evidence>
<reference evidence="1" key="1">
    <citation type="submission" date="2021-06" db="EMBL/GenBank/DDBJ databases">
        <authorList>
            <person name="Kallberg Y."/>
            <person name="Tangrot J."/>
            <person name="Rosling A."/>
        </authorList>
    </citation>
    <scope>NUCLEOTIDE SEQUENCE</scope>
    <source>
        <strain evidence="1">IN212</strain>
    </source>
</reference>
<dbReference type="EMBL" id="CAJVPZ010005534">
    <property type="protein sequence ID" value="CAG8562570.1"/>
    <property type="molecule type" value="Genomic_DNA"/>
</dbReference>
<dbReference type="AlphaFoldDB" id="A0A9N9BG28"/>
<dbReference type="Proteomes" id="UP000789396">
    <property type="component" value="Unassembled WGS sequence"/>
</dbReference>